<evidence type="ECO:0000256" key="1">
    <source>
        <dbReference type="SAM" id="SignalP"/>
    </source>
</evidence>
<evidence type="ECO:0000313" key="2">
    <source>
        <dbReference type="EMBL" id="QOL19875.1"/>
    </source>
</evidence>
<reference evidence="2 3" key="1">
    <citation type="submission" date="2020-06" db="EMBL/GenBank/DDBJ databases">
        <title>The endosymbiont of the kinetoplastid Bodo saltans is a Paracaedibacter-like alpha-proteobacterium possessing a putative toxin-antitoxin system.</title>
        <authorList>
            <person name="Midha S."/>
            <person name="Rigden D.J."/>
            <person name="Siozios S."/>
            <person name="Hurst G.D.D."/>
            <person name="Jackson A.P."/>
        </authorList>
    </citation>
    <scope>NUCLEOTIDE SEQUENCE [LARGE SCALE GENOMIC DNA]</scope>
    <source>
        <strain evidence="2">Lake Konstanz</strain>
    </source>
</reference>
<dbReference type="Gene3D" id="2.40.160.10">
    <property type="entry name" value="Porin"/>
    <property type="match status" value="1"/>
</dbReference>
<organism evidence="2 3">
    <name type="scientific">Candidatus Bodocaedibacter vickermanii</name>
    <dbReference type="NCBI Taxonomy" id="2741701"/>
    <lineage>
        <taxon>Bacteria</taxon>
        <taxon>Pseudomonadati</taxon>
        <taxon>Pseudomonadota</taxon>
        <taxon>Alphaproteobacteria</taxon>
        <taxon>Holosporales</taxon>
        <taxon>Candidatus Paracaedibacteraceae</taxon>
        <taxon>Candidatus Bodocaedibacter</taxon>
    </lineage>
</organism>
<dbReference type="AlphaFoldDB" id="A0A7L9RTX6"/>
<keyword evidence="1" id="KW-0732">Signal</keyword>
<keyword evidence="3" id="KW-1185">Reference proteome</keyword>
<sequence>MKKLILSSVFAGLLLAGAAVEASTAVAPEKAAYGKFVINADFAAGWWANVMHTVPNKDGSETTDGIDKDDILRRQLVALSDAKMTFKTEGGCSVVAFGAVVKLDANAASADIKGLFRDTYVFGRFGNMIEVRIGSQRDAMYSLVDGADVMGGTCGYNGYWSNLLKNSKDADGVIRKERWVMDLTHANDTWFTNKLEVRTVRMAGIQAVANWQPSSAYNGRLGTYGDGTKVLAPGVINNTVSLGLNYDNSFGDIRVRASAGGVYGASDGSTAAGAKAATSFTYRLGGIFSWKTFDIGLGWLDNRSTGFAEVNKDKNAGKVLHGALGYQFDSTAWKPRVSAGIMWGWKNGKNTSDAANDFANQDQTLAFSGAVDLNIREGFRWFLEGTFAMLDESNTTEGAKDAGYSQKNIIVGTGLAVSQ</sequence>
<dbReference type="EMBL" id="CP054719">
    <property type="protein sequence ID" value="QOL19875.1"/>
    <property type="molecule type" value="Genomic_DNA"/>
</dbReference>
<protein>
    <recommendedName>
        <fullName evidence="4">Porin</fullName>
    </recommendedName>
</protein>
<evidence type="ECO:0008006" key="4">
    <source>
        <dbReference type="Google" id="ProtNLM"/>
    </source>
</evidence>
<evidence type="ECO:0000313" key="3">
    <source>
        <dbReference type="Proteomes" id="UP000594001"/>
    </source>
</evidence>
<dbReference type="KEGG" id="pbal:CPBP_00646"/>
<proteinExistence type="predicted"/>
<dbReference type="InterPro" id="IPR023614">
    <property type="entry name" value="Porin_dom_sf"/>
</dbReference>
<gene>
    <name evidence="2" type="ORF">CPBP_00646</name>
</gene>
<dbReference type="RefSeq" id="WP_350331435.1">
    <property type="nucleotide sequence ID" value="NZ_CP054719.1"/>
</dbReference>
<feature type="signal peptide" evidence="1">
    <location>
        <begin position="1"/>
        <end position="21"/>
    </location>
</feature>
<dbReference type="SUPFAM" id="SSF56935">
    <property type="entry name" value="Porins"/>
    <property type="match status" value="1"/>
</dbReference>
<dbReference type="Proteomes" id="UP000594001">
    <property type="component" value="Chromosome"/>
</dbReference>
<name>A0A7L9RTX6_9PROT</name>
<feature type="chain" id="PRO_5032418819" description="Porin" evidence="1">
    <location>
        <begin position="22"/>
        <end position="419"/>
    </location>
</feature>
<accession>A0A7L9RTX6</accession>